<name>A0A242P7B3_9GAMM</name>
<dbReference type="GO" id="GO:0006310">
    <property type="term" value="P:DNA recombination"/>
    <property type="evidence" value="ECO:0007669"/>
    <property type="project" value="InterPro"/>
</dbReference>
<dbReference type="SUPFAM" id="SSF52540">
    <property type="entry name" value="P-loop containing nucleoside triphosphate hydrolases"/>
    <property type="match status" value="2"/>
</dbReference>
<comment type="function">
    <text evidence="1 9">May be involved in recombinational repair of damaged DNA.</text>
</comment>
<keyword evidence="4" id="KW-0547">Nucleotide-binding</keyword>
<dbReference type="GO" id="GO:0005524">
    <property type="term" value="F:ATP binding"/>
    <property type="evidence" value="ECO:0007669"/>
    <property type="project" value="UniProtKB-KW"/>
</dbReference>
<accession>A0A242P7B3</accession>
<evidence type="ECO:0000256" key="9">
    <source>
        <dbReference type="PIRNR" id="PIRNR003128"/>
    </source>
</evidence>
<keyword evidence="6" id="KW-0067">ATP-binding</keyword>
<dbReference type="NCBIfam" id="NF008121">
    <property type="entry name" value="PRK10869.1"/>
    <property type="match status" value="1"/>
</dbReference>
<evidence type="ECO:0000313" key="13">
    <source>
        <dbReference type="Proteomes" id="UP000194968"/>
    </source>
</evidence>
<protein>
    <recommendedName>
        <fullName evidence="3 9">DNA repair protein RecN</fullName>
    </recommendedName>
    <alternativeName>
        <fullName evidence="8 9">Recombination protein N</fullName>
    </alternativeName>
</protein>
<evidence type="ECO:0000313" key="12">
    <source>
        <dbReference type="EMBL" id="OTQ48275.1"/>
    </source>
</evidence>
<evidence type="ECO:0000256" key="1">
    <source>
        <dbReference type="ARBA" id="ARBA00003618"/>
    </source>
</evidence>
<evidence type="ECO:0000256" key="5">
    <source>
        <dbReference type="ARBA" id="ARBA00022763"/>
    </source>
</evidence>
<dbReference type="InterPro" id="IPR004604">
    <property type="entry name" value="DNA_recomb/repair_RecN"/>
</dbReference>
<dbReference type="PANTHER" id="PTHR11059">
    <property type="entry name" value="DNA REPAIR PROTEIN RECN"/>
    <property type="match status" value="1"/>
</dbReference>
<feature type="domain" description="RecF/RecN/SMC N-terminal" evidence="11">
    <location>
        <begin position="1"/>
        <end position="513"/>
    </location>
</feature>
<dbReference type="AlphaFoldDB" id="A0A242P7B3"/>
<keyword evidence="10" id="KW-0175">Coiled coil</keyword>
<dbReference type="PANTHER" id="PTHR11059:SF0">
    <property type="entry name" value="DNA REPAIR PROTEIN RECN"/>
    <property type="match status" value="1"/>
</dbReference>
<dbReference type="FunFam" id="3.40.50.300:FF:000356">
    <property type="entry name" value="DNA repair protein RecN"/>
    <property type="match status" value="1"/>
</dbReference>
<dbReference type="OrthoDB" id="9806954at2"/>
<dbReference type="InterPro" id="IPR003395">
    <property type="entry name" value="RecF/RecN/SMC_N"/>
</dbReference>
<sequence length="553" mass="61594">MITQLTINNFAIVDQLLVDFTTGMTAITGETGAGKSIAIDALGLCLGNRSDASAIRNGAERVDISASFVLDDTPAAYAWLTENQLDEGNDCILRRVINQDGRSKAFINGRAVPISQLKDLGQMLIQIHGQHEHQRLLKSDYQQILLNHYMHEPNLLSQMQQAYKQWKTASQAYQQYQSSKQERDAHIQLLQYQLKELNEFSPIEGEYQQIDEEYKKLANSEQLISLSQQSMMLLDEADEYNVSNMLNSVKHIINDLAGLDPSLNNVSAMLEEATIQIKEACYELRHYSESLELDPARVMQLEQRISKQIALARKHHVSPEALPELHQSLLNEFKQINQQDEQGEQLKEQIKKYQQIAVELATKLHQKRLAASKTLAKKVSATMHELSMPNGDFSIDITFDENRLSEDGADQVSFLVSTNAGQIAQPLAKVASGGELSRIALAIQVLTAQKMDTPALIFDEIDVGISGPTAAKVGQLLRQLGESTQVITVTHLPQVAGQANQHYFVSKQTNGKQTATDMQRLDKNGRLNELARLLGGDKITDATLANAKELLII</sequence>
<evidence type="ECO:0000259" key="11">
    <source>
        <dbReference type="Pfam" id="PF02463"/>
    </source>
</evidence>
<keyword evidence="7 9" id="KW-0234">DNA repair</keyword>
<dbReference type="InterPro" id="IPR027417">
    <property type="entry name" value="P-loop_NTPase"/>
</dbReference>
<dbReference type="Gene3D" id="3.40.50.300">
    <property type="entry name" value="P-loop containing nucleotide triphosphate hydrolases"/>
    <property type="match status" value="2"/>
</dbReference>
<dbReference type="RefSeq" id="WP_086321059.1">
    <property type="nucleotide sequence ID" value="NZ_NASK01000103.1"/>
</dbReference>
<evidence type="ECO:0000256" key="3">
    <source>
        <dbReference type="ARBA" id="ARBA00021315"/>
    </source>
</evidence>
<comment type="similarity">
    <text evidence="2 9">Belongs to the RecN family.</text>
</comment>
<evidence type="ECO:0000256" key="7">
    <source>
        <dbReference type="ARBA" id="ARBA00023204"/>
    </source>
</evidence>
<dbReference type="EMBL" id="NASK01000103">
    <property type="protein sequence ID" value="OTQ48275.1"/>
    <property type="molecule type" value="Genomic_DNA"/>
</dbReference>
<accession>A0A242NSG3</accession>
<comment type="caution">
    <text evidence="12">The sequence shown here is derived from an EMBL/GenBank/DDBJ whole genome shotgun (WGS) entry which is preliminary data.</text>
</comment>
<evidence type="ECO:0000256" key="2">
    <source>
        <dbReference type="ARBA" id="ARBA00009441"/>
    </source>
</evidence>
<proteinExistence type="inferred from homology"/>
<dbReference type="Pfam" id="PF02463">
    <property type="entry name" value="SMC_N"/>
    <property type="match status" value="1"/>
</dbReference>
<gene>
    <name evidence="12" type="ORF">B6D06_10330</name>
</gene>
<evidence type="ECO:0000256" key="4">
    <source>
        <dbReference type="ARBA" id="ARBA00022741"/>
    </source>
</evidence>
<dbReference type="Proteomes" id="UP000194968">
    <property type="component" value="Unassembled WGS sequence"/>
</dbReference>
<dbReference type="GO" id="GO:0006281">
    <property type="term" value="P:DNA repair"/>
    <property type="evidence" value="ECO:0007669"/>
    <property type="project" value="UniProtKB-KW"/>
</dbReference>
<evidence type="ECO:0000256" key="8">
    <source>
        <dbReference type="ARBA" id="ARBA00033408"/>
    </source>
</evidence>
<reference evidence="12 13" key="1">
    <citation type="submission" date="2017-03" db="EMBL/GenBank/DDBJ databases">
        <title>Comparative genomics of honeybee gut symbionts reveal geographically distinct and subgroup specific antibiotic resistance.</title>
        <authorList>
            <person name="Ludvigsen J."/>
            <person name="Porcellato D."/>
            <person name="Labee-Lund T.M."/>
            <person name="Amdam G.V."/>
            <person name="Rudi K."/>
        </authorList>
    </citation>
    <scope>NUCLEOTIDE SEQUENCE [LARGE SCALE GENOMIC DNA]</scope>
    <source>
        <strain evidence="12 13">A-4-12</strain>
    </source>
</reference>
<evidence type="ECO:0000256" key="10">
    <source>
        <dbReference type="SAM" id="Coils"/>
    </source>
</evidence>
<dbReference type="FunFam" id="3.40.50.300:FF:000319">
    <property type="entry name" value="DNA repair protein RecN"/>
    <property type="match status" value="1"/>
</dbReference>
<dbReference type="GO" id="GO:0009432">
    <property type="term" value="P:SOS response"/>
    <property type="evidence" value="ECO:0007669"/>
    <property type="project" value="UniProtKB-ARBA"/>
</dbReference>
<dbReference type="NCBIfam" id="TIGR00634">
    <property type="entry name" value="recN"/>
    <property type="match status" value="1"/>
</dbReference>
<dbReference type="CDD" id="cd03241">
    <property type="entry name" value="ABC_RecN"/>
    <property type="match status" value="2"/>
</dbReference>
<dbReference type="PIRSF" id="PIRSF003128">
    <property type="entry name" value="RecN"/>
    <property type="match status" value="1"/>
</dbReference>
<keyword evidence="5 9" id="KW-0227">DNA damage</keyword>
<dbReference type="GO" id="GO:0043590">
    <property type="term" value="C:bacterial nucleoid"/>
    <property type="evidence" value="ECO:0007669"/>
    <property type="project" value="TreeGrafter"/>
</dbReference>
<evidence type="ECO:0000256" key="6">
    <source>
        <dbReference type="ARBA" id="ARBA00022840"/>
    </source>
</evidence>
<feature type="coiled-coil region" evidence="10">
    <location>
        <begin position="336"/>
        <end position="363"/>
    </location>
</feature>
<organism evidence="12 13">
    <name type="scientific">Gilliamella apis</name>
    <dbReference type="NCBI Taxonomy" id="1970738"/>
    <lineage>
        <taxon>Bacteria</taxon>
        <taxon>Pseudomonadati</taxon>
        <taxon>Pseudomonadota</taxon>
        <taxon>Gammaproteobacteria</taxon>
        <taxon>Orbales</taxon>
        <taxon>Orbaceae</taxon>
        <taxon>Gilliamella</taxon>
    </lineage>
</organism>